<evidence type="ECO:0000256" key="1">
    <source>
        <dbReference type="ARBA" id="ARBA00022723"/>
    </source>
</evidence>
<gene>
    <name evidence="5" type="ORF">EVOR1521_LOCUS31576</name>
</gene>
<accession>A0AA36NMB9</accession>
<evidence type="ECO:0000256" key="3">
    <source>
        <dbReference type="ARBA" id="ARBA00022837"/>
    </source>
</evidence>
<dbReference type="InterPro" id="IPR051581">
    <property type="entry name" value="Ca-bind"/>
</dbReference>
<keyword evidence="6" id="KW-1185">Reference proteome</keyword>
<dbReference type="InterPro" id="IPR011992">
    <property type="entry name" value="EF-hand-dom_pair"/>
</dbReference>
<name>A0AA36NMB9_9DINO</name>
<comment type="caution">
    <text evidence="5">The sequence shown here is derived from an EMBL/GenBank/DDBJ whole genome shotgun (WGS) entry which is preliminary data.</text>
</comment>
<protein>
    <submittedName>
        <fullName evidence="5">Uncharacterized protein</fullName>
    </submittedName>
</protein>
<proteinExistence type="predicted"/>
<reference evidence="5" key="1">
    <citation type="submission" date="2023-08" db="EMBL/GenBank/DDBJ databases">
        <authorList>
            <person name="Chen Y."/>
            <person name="Shah S."/>
            <person name="Dougan E. K."/>
            <person name="Thang M."/>
            <person name="Chan C."/>
        </authorList>
    </citation>
    <scope>NUCLEOTIDE SEQUENCE</scope>
</reference>
<sequence length="820" mass="92367">MAFGMKDGLNQIEEAILDKVQQRVHSRSTEETFLAKQLRHYALEEGYLNLQQFSRALVPFAAGIGEKDIAAIFERYAEGGMLPIRQFSAEFTSGVRREEEVPAASPEVPSRATEELIEKLKDAIYNQGPRGITSLAAAFRDADPQNSRLIPFEAFHSVMSDFFSEEVCSEQQLGDLFDMFCQPNGHLPYDEFLLALKDEATAQQRALIRAAFRHLDTSSEGLVDINTIIRGFNANRHPEVAAGTRPADEVLQEFAETLKDHIAYRRGQRSYPTHLVAWEEFEDYFKSICGCFSEGEFCSIVEKVWDLNKAKDASVEQRTALARPAAGAPLKVRTGLHHWQTNTLPTTMTHHKIDEISKIEDVMKRARAQIARRSLRAAVDVVQHFYTADDDVDDQLDQYEFRQACRKAQLSFREPEEVSIFEACAETKGKVHLPTFLKLLHGELSAERRALVERAFAAVGGNPQDNSAVSPGVLKERFVAKAHPLVARGQLQPGFVLAEFLDTFSQLAHVLGGCENGMVSFSDFLAYYEVVSSTVENDSLFDLIVQRVWDVPKDGGESPRRALHAPRETCTSPWRDARPPPHSHGAVTTSAYAAADSPKGAPEHYRRFGRGQDQPSAITRGELASVVFNDKAHSPVSEVIARLRKSIALRGLKGWNAIVKHFHFYDYKKNGTIMRLDWQRLNKTMGLGVSPEEQNLLFQDFSQRKKGISMDYNQLLELLRGELPEERANAVAHLFQALGDGAVSPDQLKSRFDARSAPQCLLRRKDPRQAEQEFFEAVDFFSEGKPFDFDKFSEFFQMISAVHEDDDEFRLHVSSAFDVK</sequence>
<feature type="region of interest" description="Disordered" evidence="4">
    <location>
        <begin position="555"/>
        <end position="599"/>
    </location>
</feature>
<dbReference type="SUPFAM" id="SSF47473">
    <property type="entry name" value="EF-hand"/>
    <property type="match status" value="3"/>
</dbReference>
<keyword evidence="2" id="KW-0677">Repeat</keyword>
<evidence type="ECO:0000256" key="2">
    <source>
        <dbReference type="ARBA" id="ARBA00022737"/>
    </source>
</evidence>
<dbReference type="GO" id="GO:0046872">
    <property type="term" value="F:metal ion binding"/>
    <property type="evidence" value="ECO:0007669"/>
    <property type="project" value="UniProtKB-KW"/>
</dbReference>
<evidence type="ECO:0000313" key="6">
    <source>
        <dbReference type="Proteomes" id="UP001178507"/>
    </source>
</evidence>
<keyword evidence="3" id="KW-0106">Calcium</keyword>
<dbReference type="PANTHER" id="PTHR34524">
    <property type="entry name" value="CALCYPHOSIN"/>
    <property type="match status" value="1"/>
</dbReference>
<dbReference type="PANTHER" id="PTHR34524:SF6">
    <property type="entry name" value="CALCYPHOSINE LIKE"/>
    <property type="match status" value="1"/>
</dbReference>
<dbReference type="Proteomes" id="UP001178507">
    <property type="component" value="Unassembled WGS sequence"/>
</dbReference>
<dbReference type="EMBL" id="CAUJNA010003842">
    <property type="protein sequence ID" value="CAJ1410841.1"/>
    <property type="molecule type" value="Genomic_DNA"/>
</dbReference>
<keyword evidence="1" id="KW-0479">Metal-binding</keyword>
<evidence type="ECO:0000256" key="4">
    <source>
        <dbReference type="SAM" id="MobiDB-lite"/>
    </source>
</evidence>
<dbReference type="AlphaFoldDB" id="A0AA36NMB9"/>
<organism evidence="5 6">
    <name type="scientific">Effrenium voratum</name>
    <dbReference type="NCBI Taxonomy" id="2562239"/>
    <lineage>
        <taxon>Eukaryota</taxon>
        <taxon>Sar</taxon>
        <taxon>Alveolata</taxon>
        <taxon>Dinophyceae</taxon>
        <taxon>Suessiales</taxon>
        <taxon>Symbiodiniaceae</taxon>
        <taxon>Effrenium</taxon>
    </lineage>
</organism>
<dbReference type="Gene3D" id="1.10.238.10">
    <property type="entry name" value="EF-hand"/>
    <property type="match status" value="4"/>
</dbReference>
<evidence type="ECO:0000313" key="5">
    <source>
        <dbReference type="EMBL" id="CAJ1410841.1"/>
    </source>
</evidence>